<organism evidence="2 3">
    <name type="scientific">Mikania micrantha</name>
    <name type="common">bitter vine</name>
    <dbReference type="NCBI Taxonomy" id="192012"/>
    <lineage>
        <taxon>Eukaryota</taxon>
        <taxon>Viridiplantae</taxon>
        <taxon>Streptophyta</taxon>
        <taxon>Embryophyta</taxon>
        <taxon>Tracheophyta</taxon>
        <taxon>Spermatophyta</taxon>
        <taxon>Magnoliopsida</taxon>
        <taxon>eudicotyledons</taxon>
        <taxon>Gunneridae</taxon>
        <taxon>Pentapetalae</taxon>
        <taxon>asterids</taxon>
        <taxon>campanulids</taxon>
        <taxon>Asterales</taxon>
        <taxon>Asteraceae</taxon>
        <taxon>Asteroideae</taxon>
        <taxon>Heliantheae alliance</taxon>
        <taxon>Eupatorieae</taxon>
        <taxon>Mikania</taxon>
    </lineage>
</organism>
<keyword evidence="1" id="KW-1133">Transmembrane helix</keyword>
<gene>
    <name evidence="2" type="ORF">E3N88_20333</name>
</gene>
<keyword evidence="3" id="KW-1185">Reference proteome</keyword>
<dbReference type="EMBL" id="SZYD01000011">
    <property type="protein sequence ID" value="KAD4888260.1"/>
    <property type="molecule type" value="Genomic_DNA"/>
</dbReference>
<dbReference type="Proteomes" id="UP000326396">
    <property type="component" value="Linkage Group LG19"/>
</dbReference>
<evidence type="ECO:0000313" key="3">
    <source>
        <dbReference type="Proteomes" id="UP000326396"/>
    </source>
</evidence>
<protein>
    <submittedName>
        <fullName evidence="2">Uncharacterized protein</fullName>
    </submittedName>
</protein>
<reference evidence="2 3" key="1">
    <citation type="submission" date="2019-05" db="EMBL/GenBank/DDBJ databases">
        <title>Mikania micrantha, genome provides insights into the molecular mechanism of rapid growth.</title>
        <authorList>
            <person name="Liu B."/>
        </authorList>
    </citation>
    <scope>NUCLEOTIDE SEQUENCE [LARGE SCALE GENOMIC DNA]</scope>
    <source>
        <strain evidence="2">NLD-2019</strain>
        <tissue evidence="2">Leaf</tissue>
    </source>
</reference>
<keyword evidence="1" id="KW-0812">Transmembrane</keyword>
<feature type="transmembrane region" description="Helical" evidence="1">
    <location>
        <begin position="145"/>
        <end position="166"/>
    </location>
</feature>
<keyword evidence="1" id="KW-0472">Membrane</keyword>
<evidence type="ECO:0000256" key="1">
    <source>
        <dbReference type="SAM" id="Phobius"/>
    </source>
</evidence>
<name>A0A5N6NID6_9ASTR</name>
<evidence type="ECO:0000313" key="2">
    <source>
        <dbReference type="EMBL" id="KAD4888260.1"/>
    </source>
</evidence>
<dbReference type="AlphaFoldDB" id="A0A5N6NID6"/>
<sequence length="249" mass="27512">MTTVAILKGSTAAVVINRGCTAEETLVFHAGGCPCSRTRRNTVNSLFLSLVNWSSSLLFLAFLANAFQHLSYDNTLRVAEVEEEEEKKPRMSVGGAATPIQDDQQPHLLKIGFPMSLIASLVQHHGTKSYYLQNMRKEANKNKDFGIKVGSICIYILIKLAMNMLWMQRMRCTCLWGEGGIRNISFLSSYGSTISLANATNAAPDPLLSSFILLTGDDVGINAFKSLIEPMAFKKDTSKLLLKAWDQQQ</sequence>
<proteinExistence type="predicted"/>
<comment type="caution">
    <text evidence="2">The sequence shown here is derived from an EMBL/GenBank/DDBJ whole genome shotgun (WGS) entry which is preliminary data.</text>
</comment>
<feature type="transmembrane region" description="Helical" evidence="1">
    <location>
        <begin position="46"/>
        <end position="67"/>
    </location>
</feature>
<accession>A0A5N6NID6</accession>